<dbReference type="AlphaFoldDB" id="A0A9W6P4S9"/>
<dbReference type="Proteomes" id="UP001165092">
    <property type="component" value="Unassembled WGS sequence"/>
</dbReference>
<evidence type="ECO:0000256" key="3">
    <source>
        <dbReference type="ARBA" id="ARBA00023087"/>
    </source>
</evidence>
<feature type="chain" id="PRO_5040814823" description="Chaplin domain-containing protein" evidence="4">
    <location>
        <begin position="29"/>
        <end position="86"/>
    </location>
</feature>
<evidence type="ECO:0000259" key="5">
    <source>
        <dbReference type="PROSITE" id="PS51884"/>
    </source>
</evidence>
<sequence length="86" mass="8309">MLKKALATVAVTAAATGVLMTGAAAAYAGGPETSGNGSVLGGNQVIADVNVPVNVCGNSIAILGIAGSSCHNSGAGVIKTPWHYGW</sequence>
<evidence type="ECO:0000256" key="4">
    <source>
        <dbReference type="SAM" id="SignalP"/>
    </source>
</evidence>
<evidence type="ECO:0000313" key="6">
    <source>
        <dbReference type="EMBL" id="GLU47354.1"/>
    </source>
</evidence>
<dbReference type="EMBL" id="BSQG01000002">
    <property type="protein sequence ID" value="GLU47354.1"/>
    <property type="molecule type" value="Genomic_DNA"/>
</dbReference>
<dbReference type="GO" id="GO:0007155">
    <property type="term" value="P:cell adhesion"/>
    <property type="evidence" value="ECO:0007669"/>
    <property type="project" value="UniProtKB-KW"/>
</dbReference>
<dbReference type="PROSITE" id="PS51884">
    <property type="entry name" value="CHAPLIN"/>
    <property type="match status" value="1"/>
</dbReference>
<keyword evidence="3" id="KW-0034">Amyloid</keyword>
<dbReference type="RefSeq" id="WP_285758414.1">
    <property type="nucleotide sequence ID" value="NZ_BSQG01000002.1"/>
</dbReference>
<reference evidence="6" key="1">
    <citation type="submission" date="2023-02" db="EMBL/GenBank/DDBJ databases">
        <title>Nocardiopsis ansamitocini NBRC 112285.</title>
        <authorList>
            <person name="Ichikawa N."/>
            <person name="Sato H."/>
            <person name="Tonouchi N."/>
        </authorList>
    </citation>
    <scope>NUCLEOTIDE SEQUENCE</scope>
    <source>
        <strain evidence="6">NBRC 112285</strain>
    </source>
</reference>
<gene>
    <name evidence="6" type="ORF">Nans01_17050</name>
</gene>
<feature type="domain" description="Chaplin" evidence="5">
    <location>
        <begin position="36"/>
        <end position="76"/>
    </location>
</feature>
<dbReference type="InterPro" id="IPR005528">
    <property type="entry name" value="ChpA-H"/>
</dbReference>
<evidence type="ECO:0000313" key="7">
    <source>
        <dbReference type="Proteomes" id="UP001165092"/>
    </source>
</evidence>
<evidence type="ECO:0000256" key="1">
    <source>
        <dbReference type="ARBA" id="ARBA00022512"/>
    </source>
</evidence>
<keyword evidence="1" id="KW-0964">Secreted</keyword>
<evidence type="ECO:0000256" key="2">
    <source>
        <dbReference type="ARBA" id="ARBA00022889"/>
    </source>
</evidence>
<keyword evidence="7" id="KW-1185">Reference proteome</keyword>
<protein>
    <recommendedName>
        <fullName evidence="5">Chaplin domain-containing protein</fullName>
    </recommendedName>
</protein>
<comment type="caution">
    <text evidence="6">The sequence shown here is derived from an EMBL/GenBank/DDBJ whole genome shotgun (WGS) entry which is preliminary data.</text>
</comment>
<keyword evidence="1" id="KW-0134">Cell wall</keyword>
<name>A0A9W6P4S9_9ACTN</name>
<organism evidence="6 7">
    <name type="scientific">Nocardiopsis ansamitocini</name>
    <dbReference type="NCBI Taxonomy" id="1670832"/>
    <lineage>
        <taxon>Bacteria</taxon>
        <taxon>Bacillati</taxon>
        <taxon>Actinomycetota</taxon>
        <taxon>Actinomycetes</taxon>
        <taxon>Streptosporangiales</taxon>
        <taxon>Nocardiopsidaceae</taxon>
        <taxon>Nocardiopsis</taxon>
    </lineage>
</organism>
<dbReference type="Pfam" id="PF03777">
    <property type="entry name" value="ChpA-C"/>
    <property type="match status" value="1"/>
</dbReference>
<keyword evidence="4" id="KW-0732">Signal</keyword>
<proteinExistence type="predicted"/>
<accession>A0A9W6P4S9</accession>
<feature type="signal peptide" evidence="4">
    <location>
        <begin position="1"/>
        <end position="28"/>
    </location>
</feature>
<keyword evidence="2" id="KW-0130">Cell adhesion</keyword>